<evidence type="ECO:0000313" key="10">
    <source>
        <dbReference type="EMBL" id="MDT1062276.1"/>
    </source>
</evidence>
<dbReference type="Gene3D" id="3.30.565.10">
    <property type="entry name" value="Histidine kinase-like ATPase, C-terminal domain"/>
    <property type="match status" value="1"/>
</dbReference>
<name>A0ABU3EDG0_9RHOB</name>
<feature type="domain" description="Response regulatory" evidence="9">
    <location>
        <begin position="487"/>
        <end position="597"/>
    </location>
</feature>
<keyword evidence="6" id="KW-0418">Kinase</keyword>
<dbReference type="Gene3D" id="3.40.50.2300">
    <property type="match status" value="2"/>
</dbReference>
<keyword evidence="5" id="KW-0547">Nucleotide-binding</keyword>
<dbReference type="SUPFAM" id="SSF55785">
    <property type="entry name" value="PYP-like sensor domain (PAS domain)"/>
    <property type="match status" value="1"/>
</dbReference>
<evidence type="ECO:0000313" key="11">
    <source>
        <dbReference type="Proteomes" id="UP001251085"/>
    </source>
</evidence>
<evidence type="ECO:0000256" key="3">
    <source>
        <dbReference type="ARBA" id="ARBA00022553"/>
    </source>
</evidence>
<dbReference type="InterPro" id="IPR011102">
    <property type="entry name" value="Sig_transdc_His_kinase_HWE"/>
</dbReference>
<dbReference type="EC" id="2.7.13.3" evidence="2"/>
<dbReference type="Proteomes" id="UP001251085">
    <property type="component" value="Unassembled WGS sequence"/>
</dbReference>
<keyword evidence="3 8" id="KW-0597">Phosphoprotein</keyword>
<evidence type="ECO:0000256" key="7">
    <source>
        <dbReference type="ARBA" id="ARBA00022840"/>
    </source>
</evidence>
<dbReference type="Pfam" id="PF08448">
    <property type="entry name" value="PAS_4"/>
    <property type="match status" value="1"/>
</dbReference>
<feature type="modified residue" description="4-aspartylphosphate" evidence="8">
    <location>
        <position position="537"/>
    </location>
</feature>
<evidence type="ECO:0000256" key="1">
    <source>
        <dbReference type="ARBA" id="ARBA00000085"/>
    </source>
</evidence>
<proteinExistence type="predicted"/>
<organism evidence="10 11">
    <name type="scientific">Paracoccus broussonetiae</name>
    <dbReference type="NCBI Taxonomy" id="3075834"/>
    <lineage>
        <taxon>Bacteria</taxon>
        <taxon>Pseudomonadati</taxon>
        <taxon>Pseudomonadota</taxon>
        <taxon>Alphaproteobacteria</taxon>
        <taxon>Rhodobacterales</taxon>
        <taxon>Paracoccaceae</taxon>
        <taxon>Paracoccus</taxon>
    </lineage>
</organism>
<dbReference type="Pfam" id="PF07536">
    <property type="entry name" value="HWE_HK"/>
    <property type="match status" value="1"/>
</dbReference>
<dbReference type="CDD" id="cd00130">
    <property type="entry name" value="PAS"/>
    <property type="match status" value="1"/>
</dbReference>
<dbReference type="PROSITE" id="PS50110">
    <property type="entry name" value="RESPONSE_REGULATORY"/>
    <property type="match status" value="2"/>
</dbReference>
<dbReference type="EMBL" id="JAVRQI010000007">
    <property type="protein sequence ID" value="MDT1062276.1"/>
    <property type="molecule type" value="Genomic_DNA"/>
</dbReference>
<feature type="modified residue" description="4-aspartylphosphate" evidence="8">
    <location>
        <position position="56"/>
    </location>
</feature>
<comment type="catalytic activity">
    <reaction evidence="1">
        <text>ATP + protein L-histidine = ADP + protein N-phospho-L-histidine.</text>
        <dbReference type="EC" id="2.7.13.3"/>
    </reaction>
</comment>
<evidence type="ECO:0000256" key="2">
    <source>
        <dbReference type="ARBA" id="ARBA00012438"/>
    </source>
</evidence>
<dbReference type="RefSeq" id="WP_311759373.1">
    <property type="nucleotide sequence ID" value="NZ_JAVRQI010000007.1"/>
</dbReference>
<evidence type="ECO:0000256" key="4">
    <source>
        <dbReference type="ARBA" id="ARBA00022679"/>
    </source>
</evidence>
<dbReference type="InterPro" id="IPR035965">
    <property type="entry name" value="PAS-like_dom_sf"/>
</dbReference>
<evidence type="ECO:0000259" key="9">
    <source>
        <dbReference type="PROSITE" id="PS50110"/>
    </source>
</evidence>
<feature type="domain" description="Response regulatory" evidence="9">
    <location>
        <begin position="7"/>
        <end position="124"/>
    </location>
</feature>
<evidence type="ECO:0000256" key="6">
    <source>
        <dbReference type="ARBA" id="ARBA00022777"/>
    </source>
</evidence>
<reference evidence="11" key="1">
    <citation type="submission" date="2023-07" db="EMBL/GenBank/DDBJ databases">
        <title>Characterization of two Paracoccaceae strains isolated from Phycosphere and proposal of Xinfangfangia lacusdiani sp. nov.</title>
        <authorList>
            <person name="Deng Y."/>
            <person name="Zhang Y.Q."/>
        </authorList>
    </citation>
    <scope>NUCLEOTIDE SEQUENCE [LARGE SCALE GENOMIC DNA]</scope>
    <source>
        <strain evidence="11">CPCC 101403</strain>
    </source>
</reference>
<dbReference type="SUPFAM" id="SSF52172">
    <property type="entry name" value="CheY-like"/>
    <property type="match status" value="2"/>
</dbReference>
<dbReference type="InterPro" id="IPR001789">
    <property type="entry name" value="Sig_transdc_resp-reg_receiver"/>
</dbReference>
<dbReference type="PANTHER" id="PTHR41523">
    <property type="entry name" value="TWO-COMPONENT SYSTEM SENSOR PROTEIN"/>
    <property type="match status" value="1"/>
</dbReference>
<dbReference type="SMART" id="SM00911">
    <property type="entry name" value="HWE_HK"/>
    <property type="match status" value="1"/>
</dbReference>
<gene>
    <name evidence="10" type="ORF">RM190_10425</name>
</gene>
<dbReference type="InterPro" id="IPR013656">
    <property type="entry name" value="PAS_4"/>
</dbReference>
<comment type="caution">
    <text evidence="10">The sequence shown here is derived from an EMBL/GenBank/DDBJ whole genome shotgun (WGS) entry which is preliminary data.</text>
</comment>
<dbReference type="PANTHER" id="PTHR41523:SF7">
    <property type="entry name" value="HISTIDINE KINASE"/>
    <property type="match status" value="1"/>
</dbReference>
<dbReference type="InterPro" id="IPR011006">
    <property type="entry name" value="CheY-like_superfamily"/>
</dbReference>
<sequence>MPDRPIRFLLVDDIAENLVALEALLRRDGLEIHKALSANEALEMMLVQDFQLAFVDVQMPDINGYELAELMRSTERTREVPIIFVTAAEPSETRSFRGYDAGGVDYIFKPIDPVILKSKADVFYRLARQAKDLMRQRDELQQIAHDRDLAMASLRAHADNSPLALVECDADLTVRSWSQGAGRIFGIEAADMIGQPLSRAPSFSTQTLEMLSEWVAGDDALARHTAEIAAAGPQGQLHCELYGSVLTDPSNGRTSLSLQILDVTERHRAEATRSLLVGELNHRIKNTLANVQAIARQTLRSASDFSDFGNRFSGRLQALARAHSILSNVTWSSASLDEILGDHIHAGTLDGDRLHRSGPAIKLSPENTLHLALVLHELGTNAVKYGALSQPDGDVHLQWNIHGSELVLVWRESGGPAVTAPTNLGFGSTLIGSGIGGNRAVADWRPEGVIWTIRIGSGFHRTDAVETNPVRETPVEAPATDVVAGRRILVVEDEALVAMDLRAGLEEAGASVVRIARTLPDAIAAAAGEEIDLALLDGNLGGKPVDEVASILTRRAIPFCFVSGYGREHLPRGFADNPVLAKPFAAETLIRTVRDILSARLPEQHGA</sequence>
<dbReference type="Gene3D" id="3.30.450.20">
    <property type="entry name" value="PAS domain"/>
    <property type="match status" value="1"/>
</dbReference>
<dbReference type="InterPro" id="IPR000014">
    <property type="entry name" value="PAS"/>
</dbReference>
<evidence type="ECO:0000256" key="5">
    <source>
        <dbReference type="ARBA" id="ARBA00022741"/>
    </source>
</evidence>
<accession>A0ABU3EDG0</accession>
<evidence type="ECO:0000256" key="8">
    <source>
        <dbReference type="PROSITE-ProRule" id="PRU00169"/>
    </source>
</evidence>
<dbReference type="SMART" id="SM00448">
    <property type="entry name" value="REC"/>
    <property type="match status" value="2"/>
</dbReference>
<keyword evidence="4" id="KW-0808">Transferase</keyword>
<protein>
    <recommendedName>
        <fullName evidence="2">histidine kinase</fullName>
        <ecNumber evidence="2">2.7.13.3</ecNumber>
    </recommendedName>
</protein>
<dbReference type="NCBIfam" id="TIGR00229">
    <property type="entry name" value="sensory_box"/>
    <property type="match status" value="1"/>
</dbReference>
<dbReference type="Pfam" id="PF00072">
    <property type="entry name" value="Response_reg"/>
    <property type="match status" value="1"/>
</dbReference>
<keyword evidence="11" id="KW-1185">Reference proteome</keyword>
<keyword evidence="7" id="KW-0067">ATP-binding</keyword>
<dbReference type="InterPro" id="IPR036890">
    <property type="entry name" value="HATPase_C_sf"/>
</dbReference>